<dbReference type="InterPro" id="IPR003736">
    <property type="entry name" value="PAAI_dom"/>
</dbReference>
<evidence type="ECO:0000256" key="1">
    <source>
        <dbReference type="ARBA" id="ARBA00022801"/>
    </source>
</evidence>
<dbReference type="GO" id="GO:0047617">
    <property type="term" value="F:fatty acyl-CoA hydrolase activity"/>
    <property type="evidence" value="ECO:0007669"/>
    <property type="project" value="UniProtKB-EC"/>
</dbReference>
<dbReference type="SUPFAM" id="SSF54637">
    <property type="entry name" value="Thioesterase/thiol ester dehydrase-isomerase"/>
    <property type="match status" value="1"/>
</dbReference>
<comment type="catalytic activity">
    <reaction evidence="7">
        <text>a medium-chain fatty acyl-CoA + H2O = a medium-chain fatty acid + CoA + H(+)</text>
        <dbReference type="Rhea" id="RHEA:68184"/>
        <dbReference type="ChEBI" id="CHEBI:15377"/>
        <dbReference type="ChEBI" id="CHEBI:15378"/>
        <dbReference type="ChEBI" id="CHEBI:57287"/>
        <dbReference type="ChEBI" id="CHEBI:59558"/>
        <dbReference type="ChEBI" id="CHEBI:90546"/>
    </reaction>
</comment>
<accession>A0A857JNR0</accession>
<dbReference type="PANTHER" id="PTHR43240:SF20">
    <property type="entry name" value="MEDIUM_LONG-CHAIN ACYL-COA THIOESTERASE YIGI"/>
    <property type="match status" value="1"/>
</dbReference>
<dbReference type="OrthoDB" id="9813158at2"/>
<keyword evidence="10" id="KW-1185">Reference proteome</keyword>
<dbReference type="PANTHER" id="PTHR43240">
    <property type="entry name" value="1,4-DIHYDROXY-2-NAPHTHOYL-COA THIOESTERASE 1"/>
    <property type="match status" value="1"/>
</dbReference>
<evidence type="ECO:0000256" key="6">
    <source>
        <dbReference type="ARBA" id="ARBA00040062"/>
    </source>
</evidence>
<dbReference type="EC" id="3.1.2.20" evidence="5"/>
<evidence type="ECO:0000256" key="2">
    <source>
        <dbReference type="ARBA" id="ARBA00035880"/>
    </source>
</evidence>
<dbReference type="CDD" id="cd03443">
    <property type="entry name" value="PaaI_thioesterase"/>
    <property type="match status" value="1"/>
</dbReference>
<dbReference type="Proteomes" id="UP000464524">
    <property type="component" value="Chromosome"/>
</dbReference>
<feature type="domain" description="Thioesterase" evidence="8">
    <location>
        <begin position="58"/>
        <end position="145"/>
    </location>
</feature>
<name>A0A857JNR0_9ALTE</name>
<comment type="similarity">
    <text evidence="4">Belongs to the YigI thioesterase family.</text>
</comment>
<evidence type="ECO:0000313" key="9">
    <source>
        <dbReference type="EMBL" id="QHJ12204.1"/>
    </source>
</evidence>
<evidence type="ECO:0000256" key="7">
    <source>
        <dbReference type="ARBA" id="ARBA00048062"/>
    </source>
</evidence>
<dbReference type="EMBL" id="CP047656">
    <property type="protein sequence ID" value="QHJ12204.1"/>
    <property type="molecule type" value="Genomic_DNA"/>
</dbReference>
<dbReference type="Gene3D" id="3.10.129.10">
    <property type="entry name" value="Hotdog Thioesterase"/>
    <property type="match status" value="1"/>
</dbReference>
<evidence type="ECO:0000313" key="10">
    <source>
        <dbReference type="Proteomes" id="UP000464524"/>
    </source>
</evidence>
<comment type="catalytic activity">
    <reaction evidence="3">
        <text>a long-chain fatty acyl-CoA + H2O = a long-chain fatty acid + CoA + H(+)</text>
        <dbReference type="Rhea" id="RHEA:67680"/>
        <dbReference type="ChEBI" id="CHEBI:15377"/>
        <dbReference type="ChEBI" id="CHEBI:15378"/>
        <dbReference type="ChEBI" id="CHEBI:57287"/>
        <dbReference type="ChEBI" id="CHEBI:57560"/>
        <dbReference type="ChEBI" id="CHEBI:83139"/>
    </reaction>
</comment>
<sequence length="157" mass="17491">MSDNKNLTPEQLASFVIEFFQNSMPFNRALGFQIESLEDHEVQIRMPWNNMLMGNPVHKILHGGATASILDTVGSVVALMYGIKQLKPEEVEDFKNTLANNGTIDMRVDYLRPGKGEEFIATASVIRRGRKVAVCRMELHNEKGQHIASGTGTYLVG</sequence>
<dbReference type="Pfam" id="PF03061">
    <property type="entry name" value="4HBT"/>
    <property type="match status" value="1"/>
</dbReference>
<dbReference type="RefSeq" id="WP_160180130.1">
    <property type="nucleotide sequence ID" value="NZ_CP047656.1"/>
</dbReference>
<keyword evidence="1" id="KW-0378">Hydrolase</keyword>
<evidence type="ECO:0000256" key="3">
    <source>
        <dbReference type="ARBA" id="ARBA00036002"/>
    </source>
</evidence>
<evidence type="ECO:0000259" key="8">
    <source>
        <dbReference type="Pfam" id="PF03061"/>
    </source>
</evidence>
<dbReference type="AlphaFoldDB" id="A0A857JNR0"/>
<dbReference type="NCBIfam" id="TIGR00369">
    <property type="entry name" value="unchar_dom_1"/>
    <property type="match status" value="1"/>
</dbReference>
<dbReference type="KEGG" id="pmes:FX988_02455"/>
<protein>
    <recommendedName>
        <fullName evidence="6">Medium/long-chain acyl-CoA thioesterase YigI</fullName>
        <ecNumber evidence="5">3.1.2.20</ecNumber>
    </recommendedName>
</protein>
<dbReference type="InterPro" id="IPR006683">
    <property type="entry name" value="Thioestr_dom"/>
</dbReference>
<gene>
    <name evidence="9" type="ORF">FX988_02455</name>
</gene>
<proteinExistence type="inferred from homology"/>
<organism evidence="9 10">
    <name type="scientific">Paraglaciecola mesophila</name>
    <dbReference type="NCBI Taxonomy" id="197222"/>
    <lineage>
        <taxon>Bacteria</taxon>
        <taxon>Pseudomonadati</taxon>
        <taxon>Pseudomonadota</taxon>
        <taxon>Gammaproteobacteria</taxon>
        <taxon>Alteromonadales</taxon>
        <taxon>Alteromonadaceae</taxon>
        <taxon>Paraglaciecola</taxon>
    </lineage>
</organism>
<evidence type="ECO:0000256" key="4">
    <source>
        <dbReference type="ARBA" id="ARBA00038381"/>
    </source>
</evidence>
<reference evidence="9 10" key="1">
    <citation type="submission" date="2019-12" db="EMBL/GenBank/DDBJ databases">
        <title>Genome sequencing and assembly of endphytes of Porphyra tenera.</title>
        <authorList>
            <person name="Park J.M."/>
            <person name="Shin R."/>
            <person name="Jo S.H."/>
        </authorList>
    </citation>
    <scope>NUCLEOTIDE SEQUENCE [LARGE SCALE GENOMIC DNA]</scope>
    <source>
        <strain evidence="9 10">GPM4</strain>
    </source>
</reference>
<dbReference type="NCBIfam" id="NF008675">
    <property type="entry name" value="PRK11688.1"/>
    <property type="match status" value="1"/>
</dbReference>
<dbReference type="InterPro" id="IPR029069">
    <property type="entry name" value="HotDog_dom_sf"/>
</dbReference>
<comment type="catalytic activity">
    <reaction evidence="2">
        <text>a fatty acyl-CoA + H2O = a fatty acid + CoA + H(+)</text>
        <dbReference type="Rhea" id="RHEA:16781"/>
        <dbReference type="ChEBI" id="CHEBI:15377"/>
        <dbReference type="ChEBI" id="CHEBI:15378"/>
        <dbReference type="ChEBI" id="CHEBI:28868"/>
        <dbReference type="ChEBI" id="CHEBI:57287"/>
        <dbReference type="ChEBI" id="CHEBI:77636"/>
        <dbReference type="EC" id="3.1.2.20"/>
    </reaction>
</comment>
<evidence type="ECO:0000256" key="5">
    <source>
        <dbReference type="ARBA" id="ARBA00038894"/>
    </source>
</evidence>